<dbReference type="FunFam" id="3.40.50.300:FF:000187">
    <property type="entry name" value="Vesicular-fusion ATPase SEC18"/>
    <property type="match status" value="1"/>
</dbReference>
<evidence type="ECO:0000313" key="16">
    <source>
        <dbReference type="Proteomes" id="UP001383192"/>
    </source>
</evidence>
<keyword evidence="3 11" id="KW-0813">Transport</keyword>
<keyword evidence="16" id="KW-1185">Reference proteome</keyword>
<dbReference type="CDD" id="cd19504">
    <property type="entry name" value="RecA-like_NSF-SEC18_r1-like"/>
    <property type="match status" value="1"/>
</dbReference>
<accession>A0AAW0DDT6</accession>
<evidence type="ECO:0000256" key="2">
    <source>
        <dbReference type="ARBA" id="ARBA00006914"/>
    </source>
</evidence>
<dbReference type="InterPro" id="IPR027417">
    <property type="entry name" value="P-loop_NTPase"/>
</dbReference>
<keyword evidence="5" id="KW-0677">Repeat</keyword>
<evidence type="ECO:0000256" key="5">
    <source>
        <dbReference type="ARBA" id="ARBA00022737"/>
    </source>
</evidence>
<dbReference type="InterPro" id="IPR003960">
    <property type="entry name" value="ATPase_AAA_CS"/>
</dbReference>
<dbReference type="InterPro" id="IPR039812">
    <property type="entry name" value="Vesicle-fus_ATPase"/>
</dbReference>
<evidence type="ECO:0000256" key="3">
    <source>
        <dbReference type="ARBA" id="ARBA00022448"/>
    </source>
</evidence>
<dbReference type="FunFam" id="3.40.50.300:FF:000166">
    <property type="entry name" value="vesicle-fusing ATPase isoform X1"/>
    <property type="match status" value="1"/>
</dbReference>
<dbReference type="SMART" id="SM00382">
    <property type="entry name" value="AAA"/>
    <property type="match status" value="2"/>
</dbReference>
<protein>
    <recommendedName>
        <fullName evidence="10 11">Vesicular-fusion protein SEC18</fullName>
    </recommendedName>
</protein>
<dbReference type="PANTHER" id="PTHR23078">
    <property type="entry name" value="VESICULAR-FUSION PROTEIN NSF"/>
    <property type="match status" value="1"/>
</dbReference>
<dbReference type="InterPro" id="IPR009010">
    <property type="entry name" value="Asp_de-COase-like_dom_sf"/>
</dbReference>
<dbReference type="SUPFAM" id="SSF52540">
    <property type="entry name" value="P-loop containing nucleoside triphosphate hydrolases"/>
    <property type="match status" value="2"/>
</dbReference>
<dbReference type="InterPro" id="IPR041569">
    <property type="entry name" value="AAA_lid_3"/>
</dbReference>
<dbReference type="GO" id="GO:0005524">
    <property type="term" value="F:ATP binding"/>
    <property type="evidence" value="ECO:0007669"/>
    <property type="project" value="UniProtKB-UniRule"/>
</dbReference>
<comment type="similarity">
    <text evidence="2 11">Belongs to the AAA ATPase family.</text>
</comment>
<dbReference type="Gene3D" id="3.10.330.10">
    <property type="match status" value="1"/>
</dbReference>
<dbReference type="Gene3D" id="3.40.50.300">
    <property type="entry name" value="P-loop containing nucleotide triphosphate hydrolases"/>
    <property type="match status" value="2"/>
</dbReference>
<evidence type="ECO:0000256" key="11">
    <source>
        <dbReference type="RuleBase" id="RU367045"/>
    </source>
</evidence>
<dbReference type="Gene3D" id="2.40.40.20">
    <property type="match status" value="1"/>
</dbReference>
<evidence type="ECO:0000256" key="12">
    <source>
        <dbReference type="SAM" id="MobiDB-lite"/>
    </source>
</evidence>
<feature type="region of interest" description="Disordered" evidence="12">
    <location>
        <begin position="1"/>
        <end position="54"/>
    </location>
</feature>
<keyword evidence="11 15" id="KW-0378">Hydrolase</keyword>
<comment type="caution">
    <text evidence="15">The sequence shown here is derived from an EMBL/GenBank/DDBJ whole genome shotgun (WGS) entry which is preliminary data.</text>
</comment>
<dbReference type="PROSITE" id="PS00674">
    <property type="entry name" value="AAA"/>
    <property type="match status" value="1"/>
</dbReference>
<evidence type="ECO:0000259" key="13">
    <source>
        <dbReference type="SMART" id="SM00382"/>
    </source>
</evidence>
<comment type="subcellular location">
    <subcellularLocation>
        <location evidence="1 11">Cytoplasm</location>
    </subcellularLocation>
</comment>
<dbReference type="FunFam" id="1.10.8.60:FF:000026">
    <property type="entry name" value="vesicle-fusing ATPase isoform X1"/>
    <property type="match status" value="1"/>
</dbReference>
<dbReference type="GO" id="GO:0043001">
    <property type="term" value="P:Golgi to plasma membrane protein transport"/>
    <property type="evidence" value="ECO:0007669"/>
    <property type="project" value="TreeGrafter"/>
</dbReference>
<organism evidence="15 16">
    <name type="scientific">Paramarasmius palmivorus</name>
    <dbReference type="NCBI Taxonomy" id="297713"/>
    <lineage>
        <taxon>Eukaryota</taxon>
        <taxon>Fungi</taxon>
        <taxon>Dikarya</taxon>
        <taxon>Basidiomycota</taxon>
        <taxon>Agaricomycotina</taxon>
        <taxon>Agaricomycetes</taxon>
        <taxon>Agaricomycetidae</taxon>
        <taxon>Agaricales</taxon>
        <taxon>Marasmiineae</taxon>
        <taxon>Marasmiaceae</taxon>
        <taxon>Paramarasmius</taxon>
    </lineage>
</organism>
<dbReference type="GO" id="GO:0006891">
    <property type="term" value="P:intra-Golgi vesicle-mediated transport"/>
    <property type="evidence" value="ECO:0007669"/>
    <property type="project" value="TreeGrafter"/>
</dbReference>
<dbReference type="GO" id="GO:0005795">
    <property type="term" value="C:Golgi stack"/>
    <property type="evidence" value="ECO:0007669"/>
    <property type="project" value="TreeGrafter"/>
</dbReference>
<keyword evidence="8 11" id="KW-0653">Protein transport</keyword>
<dbReference type="Proteomes" id="UP001383192">
    <property type="component" value="Unassembled WGS sequence"/>
</dbReference>
<evidence type="ECO:0000256" key="9">
    <source>
        <dbReference type="ARBA" id="ARBA00056429"/>
    </source>
</evidence>
<evidence type="ECO:0000256" key="4">
    <source>
        <dbReference type="ARBA" id="ARBA00022490"/>
    </source>
</evidence>
<dbReference type="PANTHER" id="PTHR23078:SF3">
    <property type="entry name" value="VESICLE-FUSING ATPASE"/>
    <property type="match status" value="1"/>
</dbReference>
<comment type="function">
    <text evidence="9 11">Required for vesicle-mediated transport. Catalyzes the fusion of transport vesicles within the Golgi cisternae. Is also required for transport from the endoplasmic reticulum to the Golgi stack. Seems to function as a fusion protein required for the delivery of cargo proteins to all compartments of the Golgi stack independent of vesicle origin.</text>
</comment>
<feature type="domain" description="AAA+ ATPase" evidence="13">
    <location>
        <begin position="323"/>
        <end position="470"/>
    </location>
</feature>
<keyword evidence="6 11" id="KW-0547">Nucleotide-binding</keyword>
<evidence type="ECO:0000256" key="10">
    <source>
        <dbReference type="ARBA" id="ARBA00068637"/>
    </source>
</evidence>
<dbReference type="SMART" id="SM01073">
    <property type="entry name" value="CDC48_N"/>
    <property type="match status" value="1"/>
</dbReference>
<name>A0AAW0DDT6_9AGAR</name>
<dbReference type="Pfam" id="PF00004">
    <property type="entry name" value="AAA"/>
    <property type="match status" value="2"/>
</dbReference>
<evidence type="ECO:0000256" key="8">
    <source>
        <dbReference type="ARBA" id="ARBA00022927"/>
    </source>
</evidence>
<dbReference type="InterPro" id="IPR029067">
    <property type="entry name" value="CDC48_domain_2-like_sf"/>
</dbReference>
<dbReference type="GO" id="GO:0035494">
    <property type="term" value="P:SNARE complex disassembly"/>
    <property type="evidence" value="ECO:0007669"/>
    <property type="project" value="InterPro"/>
</dbReference>
<dbReference type="SUPFAM" id="SSF54585">
    <property type="entry name" value="Cdc48 domain 2-like"/>
    <property type="match status" value="1"/>
</dbReference>
<dbReference type="InterPro" id="IPR003959">
    <property type="entry name" value="ATPase_AAA_core"/>
</dbReference>
<evidence type="ECO:0000259" key="14">
    <source>
        <dbReference type="SMART" id="SM01073"/>
    </source>
</evidence>
<proteinExistence type="inferred from homology"/>
<evidence type="ECO:0000256" key="6">
    <source>
        <dbReference type="ARBA" id="ARBA00022741"/>
    </source>
</evidence>
<keyword evidence="11" id="KW-0931">ER-Golgi transport</keyword>
<evidence type="ECO:0000256" key="7">
    <source>
        <dbReference type="ARBA" id="ARBA00022840"/>
    </source>
</evidence>
<sequence length="817" mass="89239">MSFFRGGHSNTPPPAQYNRVPDNSSLPSGPRGGMRPPPPQSMQYNAPQSGYNDPAAALFANEKRGGYGDRKPAPPRAGGSYGVVGSPSDAFALSNCLAVHPSDFQDGQHVLLNGQFALTVKHDNTGKMQPGTVGASAVQRQWVGLSVQGDSVTVDPLPSPPYLQSLDIEVGFLRRGHEIAEAFSADDMTRHFVKLFNGVIMSTNETIVFEYHGQNLKGFVKSVSVLELAEEQRRGASALSGGLRDAGIVMDKTDVNFMKAGDSAIKIKSSAKKAAPNAILAPNFKFEDMGIGGLDNEFNEIFRRAFASRVFPPGLVEKLGIQHVKGLLLHGPPGTGKTLIARQIGKMLNAREPKIVNGPEILNKYVGASEENIRKLFIDAEKEYKEKGDESGLHIIIFDELDAIFKQRGSSNSGTGVGDTVVNQILSKMDGVDQLNNILIIGMTNRKDMIDEALLRPGRLEVHMEISLPDEKGRWQILNIHTAKMRTNHLMEEDVDLYELATLTKNFSGAEINGLIKSATSFAFNRHVKVGTMAGISDDVENLRVNRADFINALEEVHPAFGVSEEELLQVIQNGIIHFSSKVDEILRSGQLLVEQVKSSTRTPLVSVLVHGPPGAGKTALAASIAQASQYPFIKLISPDSMVGFSEAQKVNAINKVFADSYKSPLSVIVVDNLERLLEWTPIGPRFSNTVLQTLLVLFARRPPKGRRLLVIATSSLRPVLTEIGLSEFDSELRVPPISNLRSLDYVLKEVELFETREERKQAIRMLEEAGFGSSQEELNAKLQIGVKKLLSIIEMARQEPDNVAQRLTSALMGLGM</sequence>
<dbReference type="Pfam" id="PF17862">
    <property type="entry name" value="AAA_lid_3"/>
    <property type="match status" value="1"/>
</dbReference>
<feature type="domain" description="AAA+ ATPase" evidence="13">
    <location>
        <begin position="604"/>
        <end position="739"/>
    </location>
</feature>
<gene>
    <name evidence="15" type="primary">SEC18</name>
    <name evidence="15" type="ORF">VNI00_005744</name>
</gene>
<keyword evidence="4 11" id="KW-0963">Cytoplasm</keyword>
<feature type="domain" description="CDC48 N-terminal subdomain" evidence="14">
    <location>
        <begin position="80"/>
        <end position="159"/>
    </location>
</feature>
<dbReference type="Gene3D" id="1.10.8.60">
    <property type="match status" value="2"/>
</dbReference>
<evidence type="ECO:0000256" key="1">
    <source>
        <dbReference type="ARBA" id="ARBA00004496"/>
    </source>
</evidence>
<dbReference type="EMBL" id="JAYKXP010000016">
    <property type="protein sequence ID" value="KAK7049713.1"/>
    <property type="molecule type" value="Genomic_DNA"/>
</dbReference>
<dbReference type="GO" id="GO:0016887">
    <property type="term" value="F:ATP hydrolysis activity"/>
    <property type="evidence" value="ECO:0007669"/>
    <property type="project" value="InterPro"/>
</dbReference>
<reference evidence="15 16" key="1">
    <citation type="submission" date="2024-01" db="EMBL/GenBank/DDBJ databases">
        <title>A draft genome for a cacao thread blight-causing isolate of Paramarasmius palmivorus.</title>
        <authorList>
            <person name="Baruah I.K."/>
            <person name="Bukari Y."/>
            <person name="Amoako-Attah I."/>
            <person name="Meinhardt L.W."/>
            <person name="Bailey B.A."/>
            <person name="Cohen S.P."/>
        </authorList>
    </citation>
    <scope>NUCLEOTIDE SEQUENCE [LARGE SCALE GENOMIC DNA]</scope>
    <source>
        <strain evidence="15 16">GH-12</strain>
    </source>
</reference>
<dbReference type="AlphaFoldDB" id="A0AAW0DDT6"/>
<dbReference type="InterPro" id="IPR003338">
    <property type="entry name" value="CDC4_N-term_subdom"/>
</dbReference>
<evidence type="ECO:0000313" key="15">
    <source>
        <dbReference type="EMBL" id="KAK7049713.1"/>
    </source>
</evidence>
<dbReference type="InterPro" id="IPR003593">
    <property type="entry name" value="AAA+_ATPase"/>
</dbReference>
<dbReference type="CDD" id="cd00009">
    <property type="entry name" value="AAA"/>
    <property type="match status" value="1"/>
</dbReference>
<keyword evidence="7 11" id="KW-0067">ATP-binding</keyword>
<dbReference type="SUPFAM" id="SSF50692">
    <property type="entry name" value="ADC-like"/>
    <property type="match status" value="1"/>
</dbReference>